<evidence type="ECO:0000313" key="5">
    <source>
        <dbReference type="EMBL" id="AET09760.1"/>
    </source>
</evidence>
<proteinExistence type="predicted"/>
<gene>
    <name evidence="4" type="ORF">GTE5p001</name>
</gene>
<sequence length="657" mass="68089">MATNFGTLFPTKSHAEWQKLNPLLLDGQGAYERDTGALKIGDGSTLYNDLPYFVGSVQGLSDEQLDALIPGTFDVTKYGAVGNGIHNDTDGIMAAISAAHDAGGGTVVFPAGTYRVWDSIGNDSDLISNVTITAPGNNTAKILANGNFAPLAGAFYRCTIQGLTLDAGGHGAPSANLHMVETTLADCILEGWNGSGLRLNDGTYGDVGLLNYVVRNHIVQNTGIGIFQTYRWVDSWIIDNNIGSTDANLSLEGGPLRVLGNHLNGAPIRNIDLRGNKRIIISNNILEGSREEAIRYLMPSWLTEDSPQVVISSNNFSNGGKAAAGVHPCIRVKGVSGTALVEGFSVVSNLFACEDAGSGWSHAVLFENAKDSTVVGNQWESAYSVAPIGKVGTTSGIESAGNTSGNTQYVGSSTETNKAYGTNSSGVNIMWAVSSSPTAQTLALRGTGGTTQVGAAIAANHAPQKQQMDAAVATATLASGAVPFIADQWYSMPYSSNTTRQASANGESRFGRFVAGRACTLTEIGCEVTVAGTAGAVLRFGIYAYDPVTGTVGSLLVDAGTVEAETVGFKSKVISVPVTAGQHILAGCVVQGNPTTRPTLRSMNGTDPFITNNDGASVSANGFQNFTNNMTGALAATPGFGRGGTGAMFKVLLRAAA</sequence>
<dbReference type="EMBL" id="AY846870">
    <property type="protein sequence ID" value="AAY16488.1"/>
    <property type="molecule type" value="Genomic_DNA"/>
</dbReference>
<reference evidence="5 6" key="2">
    <citation type="journal article" date="2011" name="Appl. Environ. Microbiol.">
        <title>Genome sequence and characterization of the related Gordonia phages GTE5 and GRU1 and their use as potential biocontrol agents.</title>
        <authorList>
            <person name="Petrovski S."/>
            <person name="Tillett D."/>
            <person name="Seviour R.J."/>
        </authorList>
    </citation>
    <scope>NUCLEOTIDE SEQUENCE [LARGE SCALE GENOMIC DNA]</scope>
</reference>
<feature type="domain" description="Rhamnogalacturonase A/B/Epimerase-like pectate lyase" evidence="3">
    <location>
        <begin position="73"/>
        <end position="149"/>
    </location>
</feature>
<organism evidence="4">
    <name type="scientific">Gordonia phage GTE5</name>
    <dbReference type="NCBI Taxonomy" id="319522"/>
    <lineage>
        <taxon>Viruses</taxon>
        <taxon>Duplodnaviria</taxon>
        <taxon>Heunggongvirae</taxon>
        <taxon>Uroviricota</taxon>
        <taxon>Caudoviricetes</taxon>
        <taxon>Zierdtviridae</taxon>
        <taxon>Emilbogenvirinae</taxon>
        <taxon>Gruunavirus</taxon>
        <taxon>Gruunavirus GTE5</taxon>
    </lineage>
</organism>
<protein>
    <recommendedName>
        <fullName evidence="3">Rhamnogalacturonase A/B/Epimerase-like pectate lyase domain-containing protein</fullName>
    </recommendedName>
</protein>
<evidence type="ECO:0000256" key="2">
    <source>
        <dbReference type="ARBA" id="ARBA00022844"/>
    </source>
</evidence>
<dbReference type="InterPro" id="IPR012334">
    <property type="entry name" value="Pectin_lyas_fold"/>
</dbReference>
<keyword evidence="2" id="KW-0946">Virion</keyword>
<reference evidence="4" key="1">
    <citation type="submission" date="2004-12" db="EMBL/GenBank/DDBJ databases">
        <title>Partial genome sequence of Gordonia terrae phage, GTE5.</title>
        <authorList>
            <person name="Thomas J.A."/>
            <person name="Soddell J.A."/>
            <person name="Dyall-Smith M."/>
        </authorList>
    </citation>
    <scope>NUCLEOTIDE SEQUENCE</scope>
</reference>
<name>Q2TLV7_9CAUD</name>
<dbReference type="SUPFAM" id="SSF51126">
    <property type="entry name" value="Pectin lyase-like"/>
    <property type="match status" value="1"/>
</dbReference>
<dbReference type="SUPFAM" id="SSF69349">
    <property type="entry name" value="Phage fibre proteins"/>
    <property type="match status" value="1"/>
</dbReference>
<dbReference type="GO" id="GO:0051701">
    <property type="term" value="P:biological process involved in interaction with host"/>
    <property type="evidence" value="ECO:0007669"/>
    <property type="project" value="UniProtKB-ARBA"/>
</dbReference>
<dbReference type="KEGG" id="vg:11459664"/>
<dbReference type="EMBL" id="JF923796">
    <property type="protein sequence ID" value="AET09760.1"/>
    <property type="molecule type" value="Genomic_DNA"/>
</dbReference>
<dbReference type="InterPro" id="IPR011050">
    <property type="entry name" value="Pectin_lyase_fold/virulence"/>
</dbReference>
<evidence type="ECO:0000256" key="1">
    <source>
        <dbReference type="ARBA" id="ARBA00004328"/>
    </source>
</evidence>
<evidence type="ECO:0000259" key="3">
    <source>
        <dbReference type="Pfam" id="PF12708"/>
    </source>
</evidence>
<evidence type="ECO:0000313" key="4">
    <source>
        <dbReference type="EMBL" id="AAY16488.1"/>
    </source>
</evidence>
<dbReference type="Gene3D" id="2.160.20.10">
    <property type="entry name" value="Single-stranded right-handed beta-helix, Pectin lyase-like"/>
    <property type="match status" value="1"/>
</dbReference>
<dbReference type="Pfam" id="PF12708">
    <property type="entry name" value="Pect-lyase_RHGA_epim"/>
    <property type="match status" value="1"/>
</dbReference>
<dbReference type="GO" id="GO:0044423">
    <property type="term" value="C:virion component"/>
    <property type="evidence" value="ECO:0007669"/>
    <property type="project" value="UniProtKB-KW"/>
</dbReference>
<dbReference type="GO" id="GO:0019058">
    <property type="term" value="P:viral life cycle"/>
    <property type="evidence" value="ECO:0007669"/>
    <property type="project" value="UniProtKB-ARBA"/>
</dbReference>
<evidence type="ECO:0000313" key="6">
    <source>
        <dbReference type="Proteomes" id="UP000007318"/>
    </source>
</evidence>
<dbReference type="Proteomes" id="UP000007318">
    <property type="component" value="Segment"/>
</dbReference>
<accession>Q2TLV7</accession>
<dbReference type="OrthoDB" id="12275at10239"/>
<comment type="subcellular location">
    <subcellularLocation>
        <location evidence="1">Virion</location>
    </subcellularLocation>
</comment>
<keyword evidence="6" id="KW-1185">Reference proteome</keyword>
<dbReference type="InterPro" id="IPR024535">
    <property type="entry name" value="RHGA/B-epi-like_pectate_lyase"/>
</dbReference>
<dbReference type="RefSeq" id="YP_004935742.1">
    <property type="nucleotide sequence ID" value="NC_016434.1"/>
</dbReference>